<proteinExistence type="inferred from homology"/>
<dbReference type="PANTHER" id="PTHR10566:SF113">
    <property type="entry name" value="PROTEIN ACTIVITY OF BC1 COMPLEX KINASE 7, CHLOROPLASTIC"/>
    <property type="match status" value="1"/>
</dbReference>
<dbReference type="InterPro" id="IPR011009">
    <property type="entry name" value="Kinase-like_dom_sf"/>
</dbReference>
<keyword evidence="2" id="KW-0472">Membrane</keyword>
<dbReference type="AlphaFoldDB" id="A0A9J6ZFH6"/>
<dbReference type="Proteomes" id="UP001056756">
    <property type="component" value="Chromosome"/>
</dbReference>
<dbReference type="PROSITE" id="PS50011">
    <property type="entry name" value="PROTEIN_KINASE_DOM"/>
    <property type="match status" value="1"/>
</dbReference>
<dbReference type="SUPFAM" id="SSF56112">
    <property type="entry name" value="Protein kinase-like (PK-like)"/>
    <property type="match status" value="1"/>
</dbReference>
<dbReference type="Pfam" id="PF03109">
    <property type="entry name" value="ABC1"/>
    <property type="match status" value="1"/>
</dbReference>
<dbReference type="PANTHER" id="PTHR10566">
    <property type="entry name" value="CHAPERONE-ACTIVITY OF BC1 COMPLEX CABC1 -RELATED"/>
    <property type="match status" value="1"/>
</dbReference>
<dbReference type="InterPro" id="IPR000719">
    <property type="entry name" value="Prot_kinase_dom"/>
</dbReference>
<dbReference type="InterPro" id="IPR050154">
    <property type="entry name" value="UbiB_kinase"/>
</dbReference>
<keyword evidence="2" id="KW-0812">Transmembrane</keyword>
<feature type="transmembrane region" description="Helical" evidence="2">
    <location>
        <begin position="531"/>
        <end position="551"/>
    </location>
</feature>
<name>A0A9J6ZFH6_9BACL</name>
<evidence type="ECO:0000313" key="4">
    <source>
        <dbReference type="EMBL" id="URN94922.1"/>
    </source>
</evidence>
<evidence type="ECO:0000313" key="5">
    <source>
        <dbReference type="Proteomes" id="UP001056756"/>
    </source>
</evidence>
<feature type="domain" description="Protein kinase" evidence="3">
    <location>
        <begin position="123"/>
        <end position="510"/>
    </location>
</feature>
<evidence type="ECO:0000256" key="1">
    <source>
        <dbReference type="ARBA" id="ARBA00009670"/>
    </source>
</evidence>
<dbReference type="InterPro" id="IPR004147">
    <property type="entry name" value="ABC1_dom"/>
</dbReference>
<dbReference type="GO" id="GO:0004672">
    <property type="term" value="F:protein kinase activity"/>
    <property type="evidence" value="ECO:0007669"/>
    <property type="project" value="InterPro"/>
</dbReference>
<organism evidence="4 5">
    <name type="scientific">Candidatus Pristimantibacillus lignocellulolyticus</name>
    <dbReference type="NCBI Taxonomy" id="2994561"/>
    <lineage>
        <taxon>Bacteria</taxon>
        <taxon>Bacillati</taxon>
        <taxon>Bacillota</taxon>
        <taxon>Bacilli</taxon>
        <taxon>Bacillales</taxon>
        <taxon>Paenibacillaceae</taxon>
        <taxon>Candidatus Pristimantibacillus</taxon>
    </lineage>
</organism>
<evidence type="ECO:0000259" key="3">
    <source>
        <dbReference type="PROSITE" id="PS50011"/>
    </source>
</evidence>
<dbReference type="GO" id="GO:0005524">
    <property type="term" value="F:ATP binding"/>
    <property type="evidence" value="ECO:0007669"/>
    <property type="project" value="InterPro"/>
</dbReference>
<comment type="similarity">
    <text evidence="1">Belongs to the protein kinase superfamily. ADCK protein kinase family.</text>
</comment>
<accession>A0A9J6ZFH6</accession>
<keyword evidence="4" id="KW-0808">Transferase</keyword>
<dbReference type="CDD" id="cd05121">
    <property type="entry name" value="ABC1_ADCK3-like"/>
    <property type="match status" value="1"/>
</dbReference>
<feature type="transmembrane region" description="Helical" evidence="2">
    <location>
        <begin position="497"/>
        <end position="519"/>
    </location>
</feature>
<sequence>MKGKRIRHVMRYRVIASTIARYGFGLVTDEIGSRRRNIFSRNKSTNEWHMKSLGERICLLLEELGPTFVKLGQIASTRPDLIPAEILKELETLQDHVQPFPYNEAASIIEKELGAPIESLFRHFSITPLAAASIGQVHRATLKDGNEVVVKIQRPDIERLIETDLEILIDWARLTEGAVEWAKHYRLREIVEELSVALLLELDYTLEARNTEKFVELSANLDFLYVPNVFREYSTKRLLTTAYIDGVNLSDDEELKRQGIDLKLLAKRMTNAIFHQILVEGIFHGDPHPGNVMALPDGRLAMIDFGMIGRLSPSMKHHFATFVIALRKQSTRGVIRAINQMGVVPEEVDYNLLYSDVDELREKYYNVPLNGISIGTAVSDLFNVAYKHRIKIPVELTLLGKCLLTMEGVVTALDPDISIFDIAEPFGKKLLLERLNPKRILKNISEEIPEYIDIVKEVPLHLKQLSRMLSNGKFKIDLESPQVTMLLEKLDQISNRLAFSIVMLALSIVMCGLIVGTSIMHSKSILWRMPVIEIGFAVTIFMFVVLIYSIFRSGRF</sequence>
<dbReference type="EMBL" id="CP097899">
    <property type="protein sequence ID" value="URN94922.1"/>
    <property type="molecule type" value="Genomic_DNA"/>
</dbReference>
<evidence type="ECO:0000256" key="2">
    <source>
        <dbReference type="SAM" id="Phobius"/>
    </source>
</evidence>
<reference evidence="4" key="1">
    <citation type="submission" date="2022-05" db="EMBL/GenBank/DDBJ databases">
        <title>Novel bacterial taxa in a minimal lignocellulolytic consortium and its capacity to transform plastics disclosed by genome-resolved metagenomics.</title>
        <authorList>
            <person name="Rodriguez C.A.D."/>
            <person name="Diaz-Garcia L."/>
            <person name="Herrera K."/>
            <person name="Tarazona N.A."/>
            <person name="Sproer C."/>
            <person name="Overmann J."/>
            <person name="Jimenez D.J."/>
        </authorList>
    </citation>
    <scope>NUCLEOTIDE SEQUENCE</scope>
    <source>
        <strain evidence="4">MAG5</strain>
    </source>
</reference>
<gene>
    <name evidence="4" type="ORF">NAG76_01300</name>
</gene>
<protein>
    <submittedName>
        <fullName evidence="4">AarF/ABC1/UbiB kinase family protein</fullName>
    </submittedName>
</protein>
<dbReference type="KEGG" id="plig:NAG76_01300"/>
<keyword evidence="4" id="KW-0418">Kinase</keyword>
<keyword evidence="2" id="KW-1133">Transmembrane helix</keyword>